<feature type="domain" description="BIG2" evidence="2">
    <location>
        <begin position="347"/>
        <end position="424"/>
    </location>
</feature>
<dbReference type="Pfam" id="PF01841">
    <property type="entry name" value="Transglut_core"/>
    <property type="match status" value="1"/>
</dbReference>
<accession>J7IV62</accession>
<feature type="domain" description="BIG2" evidence="2">
    <location>
        <begin position="264"/>
        <end position="341"/>
    </location>
</feature>
<dbReference type="InterPro" id="IPR008964">
    <property type="entry name" value="Invasin/intimin_cell_adhesion"/>
</dbReference>
<dbReference type="Proteomes" id="UP000005262">
    <property type="component" value="Chromosome"/>
</dbReference>
<dbReference type="InterPro" id="IPR002931">
    <property type="entry name" value="Transglutaminase-like"/>
</dbReference>
<dbReference type="InterPro" id="IPR038765">
    <property type="entry name" value="Papain-like_cys_pep_sf"/>
</dbReference>
<dbReference type="EMBL" id="CP003629">
    <property type="protein sequence ID" value="AFQ45722.1"/>
    <property type="molecule type" value="Genomic_DNA"/>
</dbReference>
<proteinExistence type="predicted"/>
<organism evidence="3 4">
    <name type="scientific">Desulfosporosinus meridiei (strain ATCC BAA-275 / DSM 13257 / KCTC 12902 / NCIMB 13706 / S10)</name>
    <dbReference type="NCBI Taxonomy" id="768704"/>
    <lineage>
        <taxon>Bacteria</taxon>
        <taxon>Bacillati</taxon>
        <taxon>Bacillota</taxon>
        <taxon>Clostridia</taxon>
        <taxon>Eubacteriales</taxon>
        <taxon>Desulfitobacteriaceae</taxon>
        <taxon>Desulfosporosinus</taxon>
    </lineage>
</organism>
<dbReference type="SMART" id="SM00460">
    <property type="entry name" value="TGc"/>
    <property type="match status" value="1"/>
</dbReference>
<sequence>MIIHKRVMNFAIMLFFAIILLIAKPFDVLANGETVNTIPLFQQAVADNMNNRETEFTINYTGDADELINQLDEVVTKAEKSDDYLSLSWKEINHVITGEPGDTQFNFTIEYFTTKVQEDEVDVRVLQIASSITHSEMNDFQKEKAVHDWILANVNYDDELLQRTAYTALTSGKTVCQGYSMLMLKLLSAVGIENRIVTGYIGSEYHAWNLVKLDGKWYHVDSTNNDANADKTIYYNKTDNYMTNHGFTWDKVTFPQANTIAPNVVTGISFNEPTVAINVKASTSIKPVITPSNATNKKVTWQSADPAIAKVDVNGKIIGVKEGRTTITARTADGDFSGSFEVIVQTGVAKISLNKTTTTLSIGYSDELISTIAPLNAVNSNVTWKSSNSSIVTVDENGKIEALKSGRAVITVTSEDGNKKATCIVTVPTEVTGISLAKTSVTININDSIILKPVITPMNATNKKVNWQSSAPTVASVDLSGRVKGLSEGVATITATSIDGSRSATMEVIVQTGVTKIALNKTKTTLGVGSSVKLIATINPSNATNDNIIWKSSNSSIVTVDENGNIEALKAGSSVITATSENGKKMASCSVTVPTEVTGISFAKTTVTINIKGSTFLKPIINPSNATTKKINWKTSNPSVASVDVNGKILGVSEGEATITATSVDGNYSATFDVIVQTGAIKVELNKSQVKLSIGNNDQLLATINPTNATNANITWKSSNSAIVTVDENGNIEALKLGRAVITATTVDGGRRASCIVTVIN</sequence>
<dbReference type="SMART" id="SM00635">
    <property type="entry name" value="BID_2"/>
    <property type="match status" value="6"/>
</dbReference>
<dbReference type="eggNOG" id="COG3210">
    <property type="taxonomic scope" value="Bacteria"/>
</dbReference>
<name>J7IV62_DESMD</name>
<feature type="domain" description="Transglutaminase-like" evidence="1">
    <location>
        <begin position="168"/>
        <end position="224"/>
    </location>
</feature>
<dbReference type="STRING" id="768704.Desmer_3886"/>
<dbReference type="eggNOG" id="COG5279">
    <property type="taxonomic scope" value="Bacteria"/>
</dbReference>
<dbReference type="PANTHER" id="PTHR46333:SF2">
    <property type="entry name" value="CYTOKINESIS PROTEIN 3"/>
    <property type="match status" value="1"/>
</dbReference>
<evidence type="ECO:0000313" key="3">
    <source>
        <dbReference type="EMBL" id="AFQ45722.1"/>
    </source>
</evidence>
<feature type="domain" description="BIG2" evidence="2">
    <location>
        <begin position="596"/>
        <end position="673"/>
    </location>
</feature>
<feature type="domain" description="BIG2" evidence="2">
    <location>
        <begin position="513"/>
        <end position="590"/>
    </location>
</feature>
<dbReference type="KEGG" id="dmi:Desmer_3886"/>
<dbReference type="SUPFAM" id="SSF54001">
    <property type="entry name" value="Cysteine proteinases"/>
    <property type="match status" value="1"/>
</dbReference>
<dbReference type="AlphaFoldDB" id="J7IV62"/>
<dbReference type="Gene3D" id="3.10.620.30">
    <property type="match status" value="1"/>
</dbReference>
<dbReference type="InterPro" id="IPR003343">
    <property type="entry name" value="Big_2"/>
</dbReference>
<dbReference type="Gene3D" id="2.60.40.1080">
    <property type="match status" value="6"/>
</dbReference>
<dbReference type="PANTHER" id="PTHR46333">
    <property type="entry name" value="CYTOKINESIS PROTEIN 3"/>
    <property type="match status" value="1"/>
</dbReference>
<feature type="domain" description="BIG2" evidence="2">
    <location>
        <begin position="679"/>
        <end position="756"/>
    </location>
</feature>
<dbReference type="HOGENOM" id="CLU_366284_0_0_9"/>
<evidence type="ECO:0000259" key="2">
    <source>
        <dbReference type="SMART" id="SM00635"/>
    </source>
</evidence>
<gene>
    <name evidence="3" type="ordered locus">Desmer_3886</name>
</gene>
<keyword evidence="4" id="KW-1185">Reference proteome</keyword>
<dbReference type="SUPFAM" id="SSF49373">
    <property type="entry name" value="Invasin/intimin cell-adhesion fragments"/>
    <property type="match status" value="6"/>
</dbReference>
<dbReference type="InterPro" id="IPR052557">
    <property type="entry name" value="CAP/Cytokinesis_protein"/>
</dbReference>
<protein>
    <submittedName>
        <fullName evidence="3">Ig-like domain-containing surface protein</fullName>
    </submittedName>
</protein>
<dbReference type="RefSeq" id="WP_014904631.1">
    <property type="nucleotide sequence ID" value="NC_018515.1"/>
</dbReference>
<reference evidence="3 4" key="1">
    <citation type="journal article" date="2012" name="J. Bacteriol.">
        <title>Complete genome sequences of Desulfosporosinus orientis DSM765T, Desulfosporosinus youngiae DSM17734T, Desulfosporosinus meridiei DSM13257T, and Desulfosporosinus acidiphilus DSM22704T.</title>
        <authorList>
            <person name="Pester M."/>
            <person name="Brambilla E."/>
            <person name="Alazard D."/>
            <person name="Rattei T."/>
            <person name="Weinmaier T."/>
            <person name="Han J."/>
            <person name="Lucas S."/>
            <person name="Lapidus A."/>
            <person name="Cheng J.F."/>
            <person name="Goodwin L."/>
            <person name="Pitluck S."/>
            <person name="Peters L."/>
            <person name="Ovchinnikova G."/>
            <person name="Teshima H."/>
            <person name="Detter J.C."/>
            <person name="Han C.S."/>
            <person name="Tapia R."/>
            <person name="Land M.L."/>
            <person name="Hauser L."/>
            <person name="Kyrpides N.C."/>
            <person name="Ivanova N.N."/>
            <person name="Pagani I."/>
            <person name="Huntmann M."/>
            <person name="Wei C.L."/>
            <person name="Davenport K.W."/>
            <person name="Daligault H."/>
            <person name="Chain P.S."/>
            <person name="Chen A."/>
            <person name="Mavromatis K."/>
            <person name="Markowitz V."/>
            <person name="Szeto E."/>
            <person name="Mikhailova N."/>
            <person name="Pati A."/>
            <person name="Wagner M."/>
            <person name="Woyke T."/>
            <person name="Ollivier B."/>
            <person name="Klenk H.P."/>
            <person name="Spring S."/>
            <person name="Loy A."/>
        </authorList>
    </citation>
    <scope>NUCLEOTIDE SEQUENCE [LARGE SCALE GENOMIC DNA]</scope>
    <source>
        <strain evidence="4">ATCC BAA-275 / DSM 13257 / NCIMB 13706 / S10</strain>
    </source>
</reference>
<dbReference type="Pfam" id="PF02368">
    <property type="entry name" value="Big_2"/>
    <property type="match status" value="6"/>
</dbReference>
<reference evidence="4" key="2">
    <citation type="submission" date="2012-08" db="EMBL/GenBank/DDBJ databases">
        <title>Finished genome of Desulfosporosinus meridiei DSM 13257.</title>
        <authorList>
            <person name="Huntemann M."/>
            <person name="Wei C.-L."/>
            <person name="Han J."/>
            <person name="Detter J.C."/>
            <person name="Han C."/>
            <person name="Davenport K."/>
            <person name="Daligault H."/>
            <person name="Erkkila T."/>
            <person name="Gu W."/>
            <person name="Munk A.C.C."/>
            <person name="Teshima H."/>
            <person name="Xu Y."/>
            <person name="Chain P."/>
            <person name="Tapia R."/>
            <person name="Chen A."/>
            <person name="Krypides N."/>
            <person name="Mavromatis K."/>
            <person name="Markowitz V."/>
            <person name="Szeto E."/>
            <person name="Ivanova N."/>
            <person name="Mikhailova N."/>
            <person name="Ovchinnikova G."/>
            <person name="Pagani I."/>
            <person name="Pati A."/>
            <person name="Goodwin L."/>
            <person name="Peters L."/>
            <person name="Pitluck S."/>
            <person name="Woyke T."/>
            <person name="Pester M."/>
            <person name="Spring S."/>
            <person name="Ollivier B."/>
            <person name="Rattei T."/>
            <person name="Klenk H.-P."/>
            <person name="Wagner M."/>
            <person name="Loy A."/>
        </authorList>
    </citation>
    <scope>NUCLEOTIDE SEQUENCE [LARGE SCALE GENOMIC DNA]</scope>
    <source>
        <strain evidence="4">ATCC BAA-275 / DSM 13257 / NCIMB 13706 / S10</strain>
    </source>
</reference>
<feature type="domain" description="BIG2" evidence="2">
    <location>
        <begin position="430"/>
        <end position="507"/>
    </location>
</feature>
<evidence type="ECO:0000313" key="4">
    <source>
        <dbReference type="Proteomes" id="UP000005262"/>
    </source>
</evidence>
<evidence type="ECO:0000259" key="1">
    <source>
        <dbReference type="SMART" id="SM00460"/>
    </source>
</evidence>
<dbReference type="GO" id="GO:0005737">
    <property type="term" value="C:cytoplasm"/>
    <property type="evidence" value="ECO:0007669"/>
    <property type="project" value="TreeGrafter"/>
</dbReference>